<dbReference type="EMBL" id="CP104874">
    <property type="protein sequence ID" value="WWF05740.1"/>
    <property type="molecule type" value="Genomic_DNA"/>
</dbReference>
<dbReference type="Proteomes" id="UP001381003">
    <property type="component" value="Chromosome"/>
</dbReference>
<feature type="domain" description="Transcriptional repressor PaaX-like central Cas2-like" evidence="3">
    <location>
        <begin position="96"/>
        <end position="174"/>
    </location>
</feature>
<dbReference type="InterPro" id="IPR013225">
    <property type="entry name" value="PaaX_C"/>
</dbReference>
<dbReference type="RefSeq" id="WP_338538569.1">
    <property type="nucleotide sequence ID" value="NZ_CP104874.1"/>
</dbReference>
<dbReference type="Pfam" id="PF20803">
    <property type="entry name" value="PaaX_M"/>
    <property type="match status" value="1"/>
</dbReference>
<evidence type="ECO:0000259" key="1">
    <source>
        <dbReference type="Pfam" id="PF07848"/>
    </source>
</evidence>
<dbReference type="Pfam" id="PF07848">
    <property type="entry name" value="PaaX"/>
    <property type="match status" value="1"/>
</dbReference>
<evidence type="ECO:0000313" key="5">
    <source>
        <dbReference type="Proteomes" id="UP001381003"/>
    </source>
</evidence>
<dbReference type="Gene3D" id="3.30.70.2650">
    <property type="match status" value="1"/>
</dbReference>
<dbReference type="Pfam" id="PF08223">
    <property type="entry name" value="PaaX_C"/>
    <property type="match status" value="1"/>
</dbReference>
<dbReference type="InterPro" id="IPR012906">
    <property type="entry name" value="PaaX-like_N"/>
</dbReference>
<keyword evidence="5" id="KW-1185">Reference proteome</keyword>
<dbReference type="InterPro" id="IPR048846">
    <property type="entry name" value="PaaX-like_central"/>
</dbReference>
<dbReference type="Gene3D" id="1.10.10.10">
    <property type="entry name" value="Winged helix-like DNA-binding domain superfamily/Winged helix DNA-binding domain"/>
    <property type="match status" value="1"/>
</dbReference>
<protein>
    <submittedName>
        <fullName evidence="4">Transcriptional regulator</fullName>
    </submittedName>
</protein>
<dbReference type="PIRSF" id="PIRSF020623">
    <property type="entry name" value="PaaX"/>
    <property type="match status" value="1"/>
</dbReference>
<dbReference type="PANTHER" id="PTHR30319:SF1">
    <property type="entry name" value="TRANSCRIPTIONAL REPRESSOR PAAX"/>
    <property type="match status" value="1"/>
</dbReference>
<proteinExistence type="predicted"/>
<dbReference type="PANTHER" id="PTHR30319">
    <property type="entry name" value="PHENYLACETIC ACID REGULATOR-RELATED TRANSCRIPTIONAL REPRESSOR"/>
    <property type="match status" value="1"/>
</dbReference>
<feature type="domain" description="Transcriptional repressor PaaX-like C-terminal" evidence="2">
    <location>
        <begin position="180"/>
        <end position="268"/>
    </location>
</feature>
<reference evidence="4 5" key="1">
    <citation type="submission" date="2022-09" db="EMBL/GenBank/DDBJ databases">
        <title>Complete genome sequence of Janibacter terrae strain COS04-44, PCL-degrading bacteria isolated from oil spilled coast.</title>
        <authorList>
            <person name="Park H."/>
            <person name="Kim J.Y."/>
            <person name="An S.H."/>
            <person name="Lee C.M."/>
            <person name="Weon H.-Y."/>
        </authorList>
    </citation>
    <scope>NUCLEOTIDE SEQUENCE [LARGE SCALE GENOMIC DNA]</scope>
    <source>
        <strain evidence="4 5">COS04-44</strain>
    </source>
</reference>
<evidence type="ECO:0000313" key="4">
    <source>
        <dbReference type="EMBL" id="WWF05740.1"/>
    </source>
</evidence>
<dbReference type="Gene3D" id="1.20.58.1460">
    <property type="match status" value="1"/>
</dbReference>
<name>A0ABZ2FHD8_9MICO</name>
<feature type="domain" description="Transcriptional repressor PaaX-like N-terminal" evidence="1">
    <location>
        <begin position="11"/>
        <end position="78"/>
    </location>
</feature>
<organism evidence="4 5">
    <name type="scientific">Janibacter terrae</name>
    <dbReference type="NCBI Taxonomy" id="103817"/>
    <lineage>
        <taxon>Bacteria</taxon>
        <taxon>Bacillati</taxon>
        <taxon>Actinomycetota</taxon>
        <taxon>Actinomycetes</taxon>
        <taxon>Micrococcales</taxon>
        <taxon>Intrasporangiaceae</taxon>
        <taxon>Janibacter</taxon>
    </lineage>
</organism>
<evidence type="ECO:0000259" key="2">
    <source>
        <dbReference type="Pfam" id="PF08223"/>
    </source>
</evidence>
<dbReference type="InterPro" id="IPR011965">
    <property type="entry name" value="PaaX_trns_reg"/>
</dbReference>
<sequence>MTRTLGTSPPRALIFTLYGLYARETGGWLSVRSLIQLLGEVGVDGQAVRSAVSRLKQRGLLVPEKWDGLAGYTLSERARDVLLEGDRRIFARPRAEGDHQWLLAVFSVPESERDQRHKLRSLLTQLGFGTVSAGAWIAPAHVEGLTRETLDEAGMAEYLDLFRSEHLGFRPLPEQVARWWDLETLNLMHSEIVGTYRSTLDAWRDSTQDDATAFVDYVGLLTSWRRLPYLDPGLPRDLLPDDWRGVEAADIFFELRDRIALPARRHAATKAPEVTFDPQVRG</sequence>
<dbReference type="InterPro" id="IPR036388">
    <property type="entry name" value="WH-like_DNA-bd_sf"/>
</dbReference>
<accession>A0ABZ2FHD8</accession>
<gene>
    <name evidence="4" type="ORF">N5P18_02370</name>
</gene>
<evidence type="ECO:0000259" key="3">
    <source>
        <dbReference type="Pfam" id="PF20803"/>
    </source>
</evidence>